<feature type="transmembrane region" description="Helical" evidence="1">
    <location>
        <begin position="96"/>
        <end position="115"/>
    </location>
</feature>
<reference evidence="3 4" key="1">
    <citation type="submission" date="2014-07" db="EMBL/GenBank/DDBJ databases">
        <title>Methanogenic archaea and the global carbon cycle.</title>
        <authorList>
            <person name="Henriksen J.R."/>
            <person name="Luke J."/>
            <person name="Reinhart S."/>
            <person name="Benedict M.N."/>
            <person name="Youngblut N.D."/>
            <person name="Metcalf M.E."/>
            <person name="Whitaker R.J."/>
            <person name="Metcalf W.W."/>
        </authorList>
    </citation>
    <scope>NUCLEOTIDE SEQUENCE [LARGE SCALE GENOMIC DNA]</scope>
    <source>
        <strain evidence="3 4">Z-761</strain>
    </source>
</reference>
<accession>A0A0E3Q2L0</accession>
<dbReference type="Pfam" id="PF07760">
    <property type="entry name" value="DUF1616"/>
    <property type="match status" value="1"/>
</dbReference>
<evidence type="ECO:0000259" key="2">
    <source>
        <dbReference type="Pfam" id="PF07760"/>
    </source>
</evidence>
<dbReference type="Proteomes" id="UP000033096">
    <property type="component" value="Chromosome"/>
</dbReference>
<keyword evidence="1" id="KW-1133">Transmembrane helix</keyword>
<evidence type="ECO:0000313" key="4">
    <source>
        <dbReference type="Proteomes" id="UP000033096"/>
    </source>
</evidence>
<sequence length="298" mass="33090">MTVKKISSDLFIIMGLVLLTDIFVLTPGINETMFRNILGLPLVLFLPGYALIAALFPAKSDLDGIERVALSFGLSIAVVPLIGLGLNYTPWGIRTLPILISLSAFTFIMCGLAYLRRISLPENEAFNISFKAAALSLKGEIMETSDSRLDRALTVFLIISILLSIATLAYVVVSPKEGEHFTEFYLLGPEGKADNYTTNYTLGQSGTVIVGVVNHEYRPVNYTMEIKLENKSLFLPENVKHINLAHNATWEEPVTIMPPVEGKNLKLQFLLFNDTEKSVPYRDLHLWVNVSAPKQLET</sequence>
<keyword evidence="1" id="KW-0812">Transmembrane</keyword>
<gene>
    <name evidence="3" type="ORF">MSVAZ_0129</name>
</gene>
<evidence type="ECO:0000313" key="3">
    <source>
        <dbReference type="EMBL" id="AKB42398.1"/>
    </source>
</evidence>
<dbReference type="RefSeq" id="WP_048116774.1">
    <property type="nucleotide sequence ID" value="NZ_CP009520.1"/>
</dbReference>
<protein>
    <recommendedName>
        <fullName evidence="2">DUF1616 domain-containing protein</fullName>
    </recommendedName>
</protein>
<dbReference type="HOGENOM" id="CLU_047794_1_0_2"/>
<name>A0A0E3Q2L0_9EURY</name>
<dbReference type="InterPro" id="IPR011674">
    <property type="entry name" value="DUF1616"/>
</dbReference>
<proteinExistence type="predicted"/>
<dbReference type="AlphaFoldDB" id="A0A0E3Q2L0"/>
<feature type="transmembrane region" description="Helical" evidence="1">
    <location>
        <begin position="37"/>
        <end position="56"/>
    </location>
</feature>
<feature type="transmembrane region" description="Helical" evidence="1">
    <location>
        <begin position="6"/>
        <end position="25"/>
    </location>
</feature>
<organism evidence="3 4">
    <name type="scientific">Methanosarcina vacuolata Z-761</name>
    <dbReference type="NCBI Taxonomy" id="1434123"/>
    <lineage>
        <taxon>Archaea</taxon>
        <taxon>Methanobacteriati</taxon>
        <taxon>Methanobacteriota</taxon>
        <taxon>Stenosarchaea group</taxon>
        <taxon>Methanomicrobia</taxon>
        <taxon>Methanosarcinales</taxon>
        <taxon>Methanosarcinaceae</taxon>
        <taxon>Methanosarcina</taxon>
    </lineage>
</organism>
<dbReference type="GeneID" id="24808482"/>
<keyword evidence="4" id="KW-1185">Reference proteome</keyword>
<dbReference type="EMBL" id="CP009520">
    <property type="protein sequence ID" value="AKB42398.1"/>
    <property type="molecule type" value="Genomic_DNA"/>
</dbReference>
<feature type="transmembrane region" description="Helical" evidence="1">
    <location>
        <begin position="68"/>
        <end position="89"/>
    </location>
</feature>
<dbReference type="InterPro" id="IPR014495">
    <property type="entry name" value="UCP018671"/>
</dbReference>
<dbReference type="PIRSF" id="PIRSF018671">
    <property type="entry name" value="UCP018671"/>
    <property type="match status" value="1"/>
</dbReference>
<dbReference type="PATRIC" id="fig|1434123.4.peg.108"/>
<feature type="domain" description="DUF1616" evidence="2">
    <location>
        <begin position="13"/>
        <end position="289"/>
    </location>
</feature>
<keyword evidence="1" id="KW-0472">Membrane</keyword>
<evidence type="ECO:0000256" key="1">
    <source>
        <dbReference type="SAM" id="Phobius"/>
    </source>
</evidence>
<dbReference type="STRING" id="1434123.MSVAZ_0129"/>
<feature type="transmembrane region" description="Helical" evidence="1">
    <location>
        <begin position="152"/>
        <end position="173"/>
    </location>
</feature>
<dbReference type="KEGG" id="mvc:MSVAZ_0129"/>